<dbReference type="GO" id="GO:0004519">
    <property type="term" value="F:endonuclease activity"/>
    <property type="evidence" value="ECO:0007669"/>
    <property type="project" value="InterPro"/>
</dbReference>
<organism evidence="3">
    <name type="scientific">marine sediment metagenome</name>
    <dbReference type="NCBI Taxonomy" id="412755"/>
    <lineage>
        <taxon>unclassified sequences</taxon>
        <taxon>metagenomes</taxon>
        <taxon>ecological metagenomes</taxon>
    </lineage>
</organism>
<comment type="caution">
    <text evidence="3">The sequence shown here is derived from an EMBL/GenBank/DDBJ whole genome shotgun (WGS) entry which is preliminary data.</text>
</comment>
<proteinExistence type="predicted"/>
<evidence type="ECO:0000256" key="1">
    <source>
        <dbReference type="SAM" id="MobiDB-lite"/>
    </source>
</evidence>
<sequence>MGGLFESLSGASALRAEGKSAQNIANFNAAVARQTGVAAKAKAKFGQKRQAESAARTKSALIAKIAAAGGLDSPVTGDIIAEQAAELELENLLIGFEGEVLAQQVENRFDDECWEWPAAHTPNGYGVLYYKGKVVKAHRLAYKLRYVPVPIGLDLDHLCFNKGCWNPSHLEPVTRKENLRRDPNGNGQKTECPRGHPYNLENTHY</sequence>
<dbReference type="AlphaFoldDB" id="A0A0F9BTP5"/>
<dbReference type="Pfam" id="PF13392">
    <property type="entry name" value="HNH_3"/>
    <property type="match status" value="1"/>
</dbReference>
<feature type="domain" description="HNH nuclease" evidence="2">
    <location>
        <begin position="136"/>
        <end position="180"/>
    </location>
</feature>
<feature type="region of interest" description="Disordered" evidence="1">
    <location>
        <begin position="175"/>
        <end position="205"/>
    </location>
</feature>
<dbReference type="Gene3D" id="3.90.75.10">
    <property type="entry name" value="Homing Intron 3 (I-ppo) Encoded Endonuclease, Chain A"/>
    <property type="match status" value="1"/>
</dbReference>
<dbReference type="InterPro" id="IPR044930">
    <property type="entry name" value="Homing_endonuclease_His-Me"/>
</dbReference>
<dbReference type="InterPro" id="IPR003615">
    <property type="entry name" value="HNH_nuc"/>
</dbReference>
<feature type="non-terminal residue" evidence="3">
    <location>
        <position position="205"/>
    </location>
</feature>
<reference evidence="3" key="1">
    <citation type="journal article" date="2015" name="Nature">
        <title>Complex archaea that bridge the gap between prokaryotes and eukaryotes.</title>
        <authorList>
            <person name="Spang A."/>
            <person name="Saw J.H."/>
            <person name="Jorgensen S.L."/>
            <person name="Zaremba-Niedzwiedzka K."/>
            <person name="Martijn J."/>
            <person name="Lind A.E."/>
            <person name="van Eijk R."/>
            <person name="Schleper C."/>
            <person name="Guy L."/>
            <person name="Ettema T.J."/>
        </authorList>
    </citation>
    <scope>NUCLEOTIDE SEQUENCE</scope>
</reference>
<gene>
    <name evidence="3" type="ORF">LCGC14_2689350</name>
</gene>
<dbReference type="InterPro" id="IPR044925">
    <property type="entry name" value="His-Me_finger_sf"/>
</dbReference>
<name>A0A0F9BTP5_9ZZZZ</name>
<accession>A0A0F9BTP5</accession>
<dbReference type="SUPFAM" id="SSF54060">
    <property type="entry name" value="His-Me finger endonucleases"/>
    <property type="match status" value="1"/>
</dbReference>
<dbReference type="EMBL" id="LAZR01047624">
    <property type="protein sequence ID" value="KKK93789.1"/>
    <property type="molecule type" value="Genomic_DNA"/>
</dbReference>
<protein>
    <recommendedName>
        <fullName evidence="2">HNH nuclease domain-containing protein</fullName>
    </recommendedName>
</protein>
<evidence type="ECO:0000313" key="3">
    <source>
        <dbReference type="EMBL" id="KKK93789.1"/>
    </source>
</evidence>
<evidence type="ECO:0000259" key="2">
    <source>
        <dbReference type="Pfam" id="PF13392"/>
    </source>
</evidence>